<name>U1RVN9_9ACTO</name>
<evidence type="ECO:0000313" key="2">
    <source>
        <dbReference type="EMBL" id="ERH22477.1"/>
    </source>
</evidence>
<reference evidence="2 3" key="1">
    <citation type="submission" date="2013-08" db="EMBL/GenBank/DDBJ databases">
        <authorList>
            <person name="Weinstock G."/>
            <person name="Sodergren E."/>
            <person name="Wylie T."/>
            <person name="Fulton L."/>
            <person name="Fulton R."/>
            <person name="Fronick C."/>
            <person name="O'Laughlin M."/>
            <person name="Godfrey J."/>
            <person name="Miner T."/>
            <person name="Herter B."/>
            <person name="Appelbaum E."/>
            <person name="Cordes M."/>
            <person name="Lek S."/>
            <person name="Wollam A."/>
            <person name="Pepin K.H."/>
            <person name="Palsikar V.B."/>
            <person name="Mitreva M."/>
            <person name="Wilson R.K."/>
        </authorList>
    </citation>
    <scope>NUCLEOTIDE SEQUENCE [LARGE SCALE GENOMIC DNA]</scope>
    <source>
        <strain evidence="2 3">F0542</strain>
    </source>
</reference>
<keyword evidence="3" id="KW-1185">Reference proteome</keyword>
<comment type="caution">
    <text evidence="2">The sequence shown here is derived from an EMBL/GenBank/DDBJ whole genome shotgun (WGS) entry which is preliminary data.</text>
</comment>
<feature type="region of interest" description="Disordered" evidence="1">
    <location>
        <begin position="1"/>
        <end position="25"/>
    </location>
</feature>
<protein>
    <submittedName>
        <fullName evidence="2">Uncharacterized protein</fullName>
    </submittedName>
</protein>
<evidence type="ECO:0000256" key="1">
    <source>
        <dbReference type="SAM" id="MobiDB-lite"/>
    </source>
</evidence>
<dbReference type="Proteomes" id="UP000016536">
    <property type="component" value="Unassembled WGS sequence"/>
</dbReference>
<dbReference type="AlphaFoldDB" id="U1RVN9"/>
<proteinExistence type="predicted"/>
<accession>U1RVN9</accession>
<evidence type="ECO:0000313" key="3">
    <source>
        <dbReference type="Proteomes" id="UP000016536"/>
    </source>
</evidence>
<organism evidence="2 3">
    <name type="scientific">Actinomyces johnsonii F0542</name>
    <dbReference type="NCBI Taxonomy" id="1321818"/>
    <lineage>
        <taxon>Bacteria</taxon>
        <taxon>Bacillati</taxon>
        <taxon>Actinomycetota</taxon>
        <taxon>Actinomycetes</taxon>
        <taxon>Actinomycetales</taxon>
        <taxon>Actinomycetaceae</taxon>
        <taxon>Actinomyces</taxon>
    </lineage>
</organism>
<gene>
    <name evidence="2" type="ORF">HMPREF1979_02536</name>
</gene>
<dbReference type="HOGENOM" id="CLU_3039584_0_0_11"/>
<dbReference type="EMBL" id="AWSE01000167">
    <property type="protein sequence ID" value="ERH22477.1"/>
    <property type="molecule type" value="Genomic_DNA"/>
</dbReference>
<sequence length="54" mass="5653">MMTLRGRRRSTGETPRNRSRGRSCTAGSCWGISLRSGDGAVSGAVQSARPTVSA</sequence>